<dbReference type="CDD" id="cd14687">
    <property type="entry name" value="bZIP_ATF2"/>
    <property type="match status" value="1"/>
</dbReference>
<dbReference type="Gene3D" id="1.20.5.170">
    <property type="match status" value="1"/>
</dbReference>
<organism evidence="8 9">
    <name type="scientific">Decorospora gaudefroyi</name>
    <dbReference type="NCBI Taxonomy" id="184978"/>
    <lineage>
        <taxon>Eukaryota</taxon>
        <taxon>Fungi</taxon>
        <taxon>Dikarya</taxon>
        <taxon>Ascomycota</taxon>
        <taxon>Pezizomycotina</taxon>
        <taxon>Dothideomycetes</taxon>
        <taxon>Pleosporomycetidae</taxon>
        <taxon>Pleosporales</taxon>
        <taxon>Pleosporineae</taxon>
        <taxon>Pleosporaceae</taxon>
        <taxon>Decorospora</taxon>
    </lineage>
</organism>
<reference evidence="8" key="1">
    <citation type="submission" date="2020-01" db="EMBL/GenBank/DDBJ databases">
        <authorList>
            <consortium name="DOE Joint Genome Institute"/>
            <person name="Haridas S."/>
            <person name="Albert R."/>
            <person name="Binder M."/>
            <person name="Bloem J."/>
            <person name="Labutti K."/>
            <person name="Salamov A."/>
            <person name="Andreopoulos B."/>
            <person name="Baker S.E."/>
            <person name="Barry K."/>
            <person name="Bills G."/>
            <person name="Bluhm B.H."/>
            <person name="Cannon C."/>
            <person name="Castanera R."/>
            <person name="Culley D.E."/>
            <person name="Daum C."/>
            <person name="Ezra D."/>
            <person name="Gonzalez J.B."/>
            <person name="Henrissat B."/>
            <person name="Kuo A."/>
            <person name="Liang C."/>
            <person name="Lipzen A."/>
            <person name="Lutzoni F."/>
            <person name="Magnuson J."/>
            <person name="Mondo S."/>
            <person name="Nolan M."/>
            <person name="Ohm R."/>
            <person name="Pangilinan J."/>
            <person name="Park H.-J."/>
            <person name="Ramirez L."/>
            <person name="Alfaro M."/>
            <person name="Sun H."/>
            <person name="Tritt A."/>
            <person name="Yoshinaga Y."/>
            <person name="Zwiers L.-H."/>
            <person name="Turgeon B.G."/>
            <person name="Goodwin S.B."/>
            <person name="Spatafora J.W."/>
            <person name="Crous P.W."/>
            <person name="Grigoriev I.V."/>
        </authorList>
    </citation>
    <scope>NUCLEOTIDE SEQUENCE</scope>
    <source>
        <strain evidence="8">P77</strain>
    </source>
</reference>
<dbReference type="GO" id="GO:0003700">
    <property type="term" value="F:DNA-binding transcription factor activity"/>
    <property type="evidence" value="ECO:0007669"/>
    <property type="project" value="InterPro"/>
</dbReference>
<feature type="compositionally biased region" description="Basic and acidic residues" evidence="6">
    <location>
        <begin position="163"/>
        <end position="174"/>
    </location>
</feature>
<dbReference type="OrthoDB" id="295274at2759"/>
<dbReference type="AlphaFoldDB" id="A0A6A5KUC1"/>
<keyword evidence="9" id="KW-1185">Reference proteome</keyword>
<dbReference type="SUPFAM" id="SSF57959">
    <property type="entry name" value="Leucine zipper domain"/>
    <property type="match status" value="1"/>
</dbReference>
<keyword evidence="4" id="KW-0539">Nucleus</keyword>
<feature type="region of interest" description="Disordered" evidence="6">
    <location>
        <begin position="139"/>
        <end position="191"/>
    </location>
</feature>
<dbReference type="GO" id="GO:0005634">
    <property type="term" value="C:nucleus"/>
    <property type="evidence" value="ECO:0007669"/>
    <property type="project" value="UniProtKB-SubCell"/>
</dbReference>
<dbReference type="PROSITE" id="PS50217">
    <property type="entry name" value="BZIP"/>
    <property type="match status" value="1"/>
</dbReference>
<evidence type="ECO:0000259" key="7">
    <source>
        <dbReference type="PROSITE" id="PS50217"/>
    </source>
</evidence>
<dbReference type="PANTHER" id="PTHR19304">
    <property type="entry name" value="CYCLIC-AMP RESPONSE ELEMENT BINDING PROTEIN"/>
    <property type="match status" value="1"/>
</dbReference>
<keyword evidence="5" id="KW-0175">Coiled coil</keyword>
<evidence type="ECO:0000256" key="6">
    <source>
        <dbReference type="SAM" id="MobiDB-lite"/>
    </source>
</evidence>
<sequence length="284" mass="32171">MTASVLMQYNNTNPHNNAENEDYRTVQGMSRYEDCWPTIYGGNRCLSDTNGFNTFSPKDQNRWQLETSQLEPNLQQQSPGANVIPFQDPIAQATHPHFGFASETDATAHIRSPANLSSPSIYRATNASARAHNLATISPLQTNFHTNTPSPTYSNISPKRRRDSLYPKQEEASSERTQASAGRRRQSEYAAPGSARAIYLEKNRKAASKCRSKQKMEQEVLVERAREEERRNRLLKAEVELLQAELRNIKEVVGQHANCPDSRMTRYMQGEADRLASASIRHQF</sequence>
<dbReference type="EMBL" id="ML975248">
    <property type="protein sequence ID" value="KAF1838891.1"/>
    <property type="molecule type" value="Genomic_DNA"/>
</dbReference>
<feature type="compositionally biased region" description="Polar residues" evidence="6">
    <location>
        <begin position="139"/>
        <end position="157"/>
    </location>
</feature>
<dbReference type="InterPro" id="IPR004827">
    <property type="entry name" value="bZIP"/>
</dbReference>
<keyword evidence="3" id="KW-0804">Transcription</keyword>
<comment type="subcellular location">
    <subcellularLocation>
        <location evidence="1">Nucleus</location>
    </subcellularLocation>
</comment>
<dbReference type="InterPro" id="IPR046347">
    <property type="entry name" value="bZIP_sf"/>
</dbReference>
<dbReference type="Proteomes" id="UP000800040">
    <property type="component" value="Unassembled WGS sequence"/>
</dbReference>
<gene>
    <name evidence="8" type="ORF">BDW02DRAFT_575917</name>
</gene>
<evidence type="ECO:0000256" key="5">
    <source>
        <dbReference type="SAM" id="Coils"/>
    </source>
</evidence>
<keyword evidence="2" id="KW-0805">Transcription regulation</keyword>
<evidence type="ECO:0000256" key="2">
    <source>
        <dbReference type="ARBA" id="ARBA00023015"/>
    </source>
</evidence>
<feature type="coiled-coil region" evidence="5">
    <location>
        <begin position="218"/>
        <end position="252"/>
    </location>
</feature>
<name>A0A6A5KUC1_9PLEO</name>
<protein>
    <recommendedName>
        <fullName evidence="7">BZIP domain-containing protein</fullName>
    </recommendedName>
</protein>
<evidence type="ECO:0000256" key="1">
    <source>
        <dbReference type="ARBA" id="ARBA00004123"/>
    </source>
</evidence>
<evidence type="ECO:0000313" key="9">
    <source>
        <dbReference type="Proteomes" id="UP000800040"/>
    </source>
</evidence>
<feature type="domain" description="BZIP" evidence="7">
    <location>
        <begin position="201"/>
        <end position="256"/>
    </location>
</feature>
<accession>A0A6A5KUC1</accession>
<dbReference type="SMART" id="SM00338">
    <property type="entry name" value="BRLZ"/>
    <property type="match status" value="1"/>
</dbReference>
<proteinExistence type="predicted"/>
<evidence type="ECO:0000256" key="4">
    <source>
        <dbReference type="ARBA" id="ARBA00023242"/>
    </source>
</evidence>
<dbReference type="InterPro" id="IPR051027">
    <property type="entry name" value="bZIP_transcription_factors"/>
</dbReference>
<evidence type="ECO:0000313" key="8">
    <source>
        <dbReference type="EMBL" id="KAF1838891.1"/>
    </source>
</evidence>
<evidence type="ECO:0000256" key="3">
    <source>
        <dbReference type="ARBA" id="ARBA00023163"/>
    </source>
</evidence>